<gene>
    <name evidence="1" type="ORF">EPI10_009263</name>
</gene>
<dbReference type="GO" id="GO:0016301">
    <property type="term" value="F:kinase activity"/>
    <property type="evidence" value="ECO:0007669"/>
    <property type="project" value="UniProtKB-KW"/>
</dbReference>
<sequence length="199" mass="23136">MDMEFTSSLKGHQDIIKLYRFKGINYTRLKDKMPLPKATIINSDAIKGANKFLALRYFQFNIVDVKPIIDQVHELTILAFKWELNSKSYTIQDFVTHLKVKAKNHTQDALIIGLFIKACRFKNSRNKTTYGSISTNTINLYEQDVKELIMMVIEMQNDMVIEVHMVTVTKSSEGGWILRLLFMYATIKNDSRCMQNVRN</sequence>
<comment type="caution">
    <text evidence="1">The sequence shown here is derived from an EMBL/GenBank/DDBJ whole genome shotgun (WGS) entry which is preliminary data.</text>
</comment>
<reference evidence="2" key="1">
    <citation type="journal article" date="2019" name="Plant Biotechnol. J.">
        <title>Genome sequencing of the Australian wild diploid species Gossypium australe highlights disease resistance and delayed gland morphogenesis.</title>
        <authorList>
            <person name="Cai Y."/>
            <person name="Cai X."/>
            <person name="Wang Q."/>
            <person name="Wang P."/>
            <person name="Zhang Y."/>
            <person name="Cai C."/>
            <person name="Xu Y."/>
            <person name="Wang K."/>
            <person name="Zhou Z."/>
            <person name="Wang C."/>
            <person name="Geng S."/>
            <person name="Li B."/>
            <person name="Dong Q."/>
            <person name="Hou Y."/>
            <person name="Wang H."/>
            <person name="Ai P."/>
            <person name="Liu Z."/>
            <person name="Yi F."/>
            <person name="Sun M."/>
            <person name="An G."/>
            <person name="Cheng J."/>
            <person name="Zhang Y."/>
            <person name="Shi Q."/>
            <person name="Xie Y."/>
            <person name="Shi X."/>
            <person name="Chang Y."/>
            <person name="Huang F."/>
            <person name="Chen Y."/>
            <person name="Hong S."/>
            <person name="Mi L."/>
            <person name="Sun Q."/>
            <person name="Zhang L."/>
            <person name="Zhou B."/>
            <person name="Peng R."/>
            <person name="Zhang X."/>
            <person name="Liu F."/>
        </authorList>
    </citation>
    <scope>NUCLEOTIDE SEQUENCE [LARGE SCALE GENOMIC DNA]</scope>
    <source>
        <strain evidence="2">cv. PA1801</strain>
    </source>
</reference>
<dbReference type="OrthoDB" id="10454278at2759"/>
<protein>
    <submittedName>
        <fullName evidence="1">Wall-associated receptor kinase 2-like protein</fullName>
    </submittedName>
</protein>
<accession>A0A5B6U4Y3</accession>
<evidence type="ECO:0000313" key="2">
    <source>
        <dbReference type="Proteomes" id="UP000325315"/>
    </source>
</evidence>
<evidence type="ECO:0000313" key="1">
    <source>
        <dbReference type="EMBL" id="KAA3453201.1"/>
    </source>
</evidence>
<keyword evidence="1" id="KW-0418">Kinase</keyword>
<organism evidence="1 2">
    <name type="scientific">Gossypium australe</name>
    <dbReference type="NCBI Taxonomy" id="47621"/>
    <lineage>
        <taxon>Eukaryota</taxon>
        <taxon>Viridiplantae</taxon>
        <taxon>Streptophyta</taxon>
        <taxon>Embryophyta</taxon>
        <taxon>Tracheophyta</taxon>
        <taxon>Spermatophyta</taxon>
        <taxon>Magnoliopsida</taxon>
        <taxon>eudicotyledons</taxon>
        <taxon>Gunneridae</taxon>
        <taxon>Pentapetalae</taxon>
        <taxon>rosids</taxon>
        <taxon>malvids</taxon>
        <taxon>Malvales</taxon>
        <taxon>Malvaceae</taxon>
        <taxon>Malvoideae</taxon>
        <taxon>Gossypium</taxon>
    </lineage>
</organism>
<name>A0A5B6U4Y3_9ROSI</name>
<dbReference type="AlphaFoldDB" id="A0A5B6U4Y3"/>
<dbReference type="Proteomes" id="UP000325315">
    <property type="component" value="Unassembled WGS sequence"/>
</dbReference>
<keyword evidence="1" id="KW-0675">Receptor</keyword>
<dbReference type="EMBL" id="SMMG02000013">
    <property type="protein sequence ID" value="KAA3453201.1"/>
    <property type="molecule type" value="Genomic_DNA"/>
</dbReference>
<keyword evidence="2" id="KW-1185">Reference proteome</keyword>
<keyword evidence="1" id="KW-0808">Transferase</keyword>
<proteinExistence type="predicted"/>